<protein>
    <recommendedName>
        <fullName evidence="2">Cyclic nucleotide-binding domain-containing protein</fullName>
    </recommendedName>
</protein>
<dbReference type="GO" id="GO:0098855">
    <property type="term" value="C:HCN channel complex"/>
    <property type="evidence" value="ECO:0007669"/>
    <property type="project" value="TreeGrafter"/>
</dbReference>
<gene>
    <name evidence="3" type="ORF">Zmor_016876</name>
</gene>
<organism evidence="3 4">
    <name type="scientific">Zophobas morio</name>
    <dbReference type="NCBI Taxonomy" id="2755281"/>
    <lineage>
        <taxon>Eukaryota</taxon>
        <taxon>Metazoa</taxon>
        <taxon>Ecdysozoa</taxon>
        <taxon>Arthropoda</taxon>
        <taxon>Hexapoda</taxon>
        <taxon>Insecta</taxon>
        <taxon>Pterygota</taxon>
        <taxon>Neoptera</taxon>
        <taxon>Endopterygota</taxon>
        <taxon>Coleoptera</taxon>
        <taxon>Polyphaga</taxon>
        <taxon>Cucujiformia</taxon>
        <taxon>Tenebrionidae</taxon>
        <taxon>Zophobas</taxon>
    </lineage>
</organism>
<feature type="transmembrane region" description="Helical" evidence="1">
    <location>
        <begin position="124"/>
        <end position="147"/>
    </location>
</feature>
<comment type="caution">
    <text evidence="3">The sequence shown here is derived from an EMBL/GenBank/DDBJ whole genome shotgun (WGS) entry which is preliminary data.</text>
</comment>
<dbReference type="GO" id="GO:0005249">
    <property type="term" value="F:voltage-gated potassium channel activity"/>
    <property type="evidence" value="ECO:0007669"/>
    <property type="project" value="TreeGrafter"/>
</dbReference>
<dbReference type="Gene3D" id="1.10.287.630">
    <property type="entry name" value="Helix hairpin bin"/>
    <property type="match status" value="1"/>
</dbReference>
<feature type="transmembrane region" description="Helical" evidence="1">
    <location>
        <begin position="330"/>
        <end position="354"/>
    </location>
</feature>
<evidence type="ECO:0000313" key="4">
    <source>
        <dbReference type="Proteomes" id="UP001168821"/>
    </source>
</evidence>
<reference evidence="3" key="1">
    <citation type="journal article" date="2023" name="G3 (Bethesda)">
        <title>Whole genome assemblies of Zophobas morio and Tenebrio molitor.</title>
        <authorList>
            <person name="Kaur S."/>
            <person name="Stinson S.A."/>
            <person name="diCenzo G.C."/>
        </authorList>
    </citation>
    <scope>NUCLEOTIDE SEQUENCE</scope>
    <source>
        <strain evidence="3">QUZm001</strain>
    </source>
</reference>
<keyword evidence="1" id="KW-0812">Transmembrane</keyword>
<evidence type="ECO:0000313" key="3">
    <source>
        <dbReference type="EMBL" id="KAJ3650797.1"/>
    </source>
</evidence>
<keyword evidence="1" id="KW-1133">Transmembrane helix</keyword>
<dbReference type="PROSITE" id="PS50042">
    <property type="entry name" value="CNMP_BINDING_3"/>
    <property type="match status" value="1"/>
</dbReference>
<dbReference type="InterPro" id="IPR018490">
    <property type="entry name" value="cNMP-bd_dom_sf"/>
</dbReference>
<dbReference type="GO" id="GO:0003254">
    <property type="term" value="P:regulation of membrane depolarization"/>
    <property type="evidence" value="ECO:0007669"/>
    <property type="project" value="TreeGrafter"/>
</dbReference>
<dbReference type="GO" id="GO:0035725">
    <property type="term" value="P:sodium ion transmembrane transport"/>
    <property type="evidence" value="ECO:0007669"/>
    <property type="project" value="TreeGrafter"/>
</dbReference>
<accession>A0AA38MC88</accession>
<feature type="domain" description="Cyclic nucleotide-binding" evidence="2">
    <location>
        <begin position="432"/>
        <end position="532"/>
    </location>
</feature>
<dbReference type="CDD" id="cd00038">
    <property type="entry name" value="CAP_ED"/>
    <property type="match status" value="1"/>
</dbReference>
<feature type="transmembrane region" description="Helical" evidence="1">
    <location>
        <begin position="231"/>
        <end position="255"/>
    </location>
</feature>
<dbReference type="Proteomes" id="UP001168821">
    <property type="component" value="Unassembled WGS sequence"/>
</dbReference>
<keyword evidence="1" id="KW-0472">Membrane</keyword>
<feature type="transmembrane region" description="Helical" evidence="1">
    <location>
        <begin position="88"/>
        <end position="104"/>
    </location>
</feature>
<feature type="transmembrane region" description="Helical" evidence="1">
    <location>
        <begin position="195"/>
        <end position="219"/>
    </location>
</feature>
<dbReference type="SUPFAM" id="SSF51206">
    <property type="entry name" value="cAMP-binding domain-like"/>
    <property type="match status" value="1"/>
</dbReference>
<evidence type="ECO:0000256" key="1">
    <source>
        <dbReference type="SAM" id="Phobius"/>
    </source>
</evidence>
<evidence type="ECO:0000259" key="2">
    <source>
        <dbReference type="PROSITE" id="PS50042"/>
    </source>
</evidence>
<name>A0AA38MC88_9CUCU</name>
<dbReference type="Gene3D" id="1.10.287.70">
    <property type="match status" value="1"/>
</dbReference>
<keyword evidence="4" id="KW-1185">Reference proteome</keyword>
<dbReference type="InterPro" id="IPR014710">
    <property type="entry name" value="RmlC-like_jellyroll"/>
</dbReference>
<dbReference type="InterPro" id="IPR000595">
    <property type="entry name" value="cNMP-bd_dom"/>
</dbReference>
<dbReference type="Gene3D" id="2.60.120.10">
    <property type="entry name" value="Jelly Rolls"/>
    <property type="match status" value="1"/>
</dbReference>
<dbReference type="EMBL" id="JALNTZ010000005">
    <property type="protein sequence ID" value="KAJ3650797.1"/>
    <property type="molecule type" value="Genomic_DNA"/>
</dbReference>
<dbReference type="PANTHER" id="PTHR45689">
    <property type="entry name" value="I[[H]] CHANNEL, ISOFORM E"/>
    <property type="match status" value="1"/>
</dbReference>
<sequence>MKFKQQIRHECTLSKEQKGDILRSPYSSPIRKLSFWYQSFRTVDKSEESIPYFRSQCAFLKEKKRHLLTEEYKSILHPFSQIIRKKRVIMFFMWLTSFVMDPYLGTFYAKIYLHPDRGILPFDFIQGIMACLYLIDVISRFYTGYFIEMTGVVVLEPKKIYNHYLKTYFFFDFFGVVHMFFMLVLRRYLSLRAQVLIYPMVSIRVVRLITLLYNFNVVLREFRCREVARKIYTTVLFSVLLIHWSTCLIALVPAIREIHDHLSRESWLASLYMNRQNILVAEEANVTRALASEIFYGSFVDYLDHVQIVICHFFGAGVGAYRTHDALERMLFSFILMAGLMYWTTVLAHILQIFGTLNISESKFEELSMEVKHLMVMNRFPKRLRKRIRKYYTLKFDRKFFSETIILDTLSEHLRMEVLLYSCQILIEKVQIFKGLSRAAVGSMLAFLQQEIYLPGDVIMSNDDPLTSKKLYFVLYGTCMVVAAERIEAMHIEDGFQFGELALSEPNRIQVLYQVEAIEPVAIYYLDERDLEYCSQHYPEIHNKLGLLMKMKMENYRGIMSVVELGTRRIFDNDIIAELRIGRILHRGVKREQVS</sequence>
<proteinExistence type="predicted"/>
<dbReference type="AlphaFoldDB" id="A0AA38MC88"/>
<feature type="transmembrane region" description="Helical" evidence="1">
    <location>
        <begin position="305"/>
        <end position="323"/>
    </location>
</feature>
<feature type="transmembrane region" description="Helical" evidence="1">
    <location>
        <begin position="168"/>
        <end position="189"/>
    </location>
</feature>
<dbReference type="PANTHER" id="PTHR45689:SF14">
    <property type="entry name" value="CYCLIC NUCLEOTIDE-GATED CATION CHANNEL SUBUNIT A-LIKE PROTEIN"/>
    <property type="match status" value="1"/>
</dbReference>
<dbReference type="InterPro" id="IPR051413">
    <property type="entry name" value="K/Na_HCN_channel"/>
</dbReference>